<sequence>MNLQPEHFPRLPFLRKLARQPSHYQVHTAIHFQVRHWYLRARRAVNFVLLVDPLREQIWPFEKLRNSLETNGNCFSMLFPFTHSSSKFTIPIFIPLPISS</sequence>
<name>A0AAV5MHH2_9ROSI</name>
<dbReference type="EMBL" id="BPVZ01000258">
    <property type="protein sequence ID" value="GKV48489.1"/>
    <property type="molecule type" value="Genomic_DNA"/>
</dbReference>
<accession>A0AAV5MHH2</accession>
<proteinExistence type="predicted"/>
<reference evidence="1 2" key="1">
    <citation type="journal article" date="2021" name="Commun. Biol.">
        <title>The genome of Shorea leprosula (Dipterocarpaceae) highlights the ecological relevance of drought in aseasonal tropical rainforests.</title>
        <authorList>
            <person name="Ng K.K.S."/>
            <person name="Kobayashi M.J."/>
            <person name="Fawcett J.A."/>
            <person name="Hatakeyama M."/>
            <person name="Paape T."/>
            <person name="Ng C.H."/>
            <person name="Ang C.C."/>
            <person name="Tnah L.H."/>
            <person name="Lee C.T."/>
            <person name="Nishiyama T."/>
            <person name="Sese J."/>
            <person name="O'Brien M.J."/>
            <person name="Copetti D."/>
            <person name="Mohd Noor M.I."/>
            <person name="Ong R.C."/>
            <person name="Putra M."/>
            <person name="Sireger I.Z."/>
            <person name="Indrioko S."/>
            <person name="Kosugi Y."/>
            <person name="Izuno A."/>
            <person name="Isagi Y."/>
            <person name="Lee S.L."/>
            <person name="Shimizu K.K."/>
        </authorList>
    </citation>
    <scope>NUCLEOTIDE SEQUENCE [LARGE SCALE GENOMIC DNA]</scope>
    <source>
        <strain evidence="1">214</strain>
    </source>
</reference>
<dbReference type="AlphaFoldDB" id="A0AAV5MHH2"/>
<dbReference type="Proteomes" id="UP001054252">
    <property type="component" value="Unassembled WGS sequence"/>
</dbReference>
<protein>
    <submittedName>
        <fullName evidence="1">Uncharacterized protein</fullName>
    </submittedName>
</protein>
<evidence type="ECO:0000313" key="1">
    <source>
        <dbReference type="EMBL" id="GKV48489.1"/>
    </source>
</evidence>
<organism evidence="1 2">
    <name type="scientific">Rubroshorea leprosula</name>
    <dbReference type="NCBI Taxonomy" id="152421"/>
    <lineage>
        <taxon>Eukaryota</taxon>
        <taxon>Viridiplantae</taxon>
        <taxon>Streptophyta</taxon>
        <taxon>Embryophyta</taxon>
        <taxon>Tracheophyta</taxon>
        <taxon>Spermatophyta</taxon>
        <taxon>Magnoliopsida</taxon>
        <taxon>eudicotyledons</taxon>
        <taxon>Gunneridae</taxon>
        <taxon>Pentapetalae</taxon>
        <taxon>rosids</taxon>
        <taxon>malvids</taxon>
        <taxon>Malvales</taxon>
        <taxon>Dipterocarpaceae</taxon>
        <taxon>Rubroshorea</taxon>
    </lineage>
</organism>
<keyword evidence="2" id="KW-1185">Reference proteome</keyword>
<gene>
    <name evidence="1" type="ORF">SLEP1_g55299</name>
</gene>
<comment type="caution">
    <text evidence="1">The sequence shown here is derived from an EMBL/GenBank/DDBJ whole genome shotgun (WGS) entry which is preliminary data.</text>
</comment>
<evidence type="ECO:0000313" key="2">
    <source>
        <dbReference type="Proteomes" id="UP001054252"/>
    </source>
</evidence>